<feature type="region of interest" description="Disordered" evidence="1">
    <location>
        <begin position="44"/>
        <end position="73"/>
    </location>
</feature>
<protein>
    <submittedName>
        <fullName evidence="2">Uncharacterized protein</fullName>
    </submittedName>
</protein>
<dbReference type="Proteomes" id="UP000631114">
    <property type="component" value="Unassembled WGS sequence"/>
</dbReference>
<dbReference type="EMBL" id="JADFTS010000005">
    <property type="protein sequence ID" value="KAF9607161.1"/>
    <property type="molecule type" value="Genomic_DNA"/>
</dbReference>
<dbReference type="AlphaFoldDB" id="A0A835HYN8"/>
<feature type="region of interest" description="Disordered" evidence="1">
    <location>
        <begin position="129"/>
        <end position="186"/>
    </location>
</feature>
<feature type="compositionally biased region" description="Basic and acidic residues" evidence="1">
    <location>
        <begin position="142"/>
        <end position="157"/>
    </location>
</feature>
<dbReference type="OrthoDB" id="1906709at2759"/>
<evidence type="ECO:0000313" key="2">
    <source>
        <dbReference type="EMBL" id="KAF9607161.1"/>
    </source>
</evidence>
<comment type="caution">
    <text evidence="2">The sequence shown here is derived from an EMBL/GenBank/DDBJ whole genome shotgun (WGS) entry which is preliminary data.</text>
</comment>
<proteinExistence type="predicted"/>
<feature type="compositionally biased region" description="Polar residues" evidence="1">
    <location>
        <begin position="161"/>
        <end position="171"/>
    </location>
</feature>
<accession>A0A835HYN8</accession>
<gene>
    <name evidence="2" type="ORF">IFM89_032383</name>
</gene>
<organism evidence="2 3">
    <name type="scientific">Coptis chinensis</name>
    <dbReference type="NCBI Taxonomy" id="261450"/>
    <lineage>
        <taxon>Eukaryota</taxon>
        <taxon>Viridiplantae</taxon>
        <taxon>Streptophyta</taxon>
        <taxon>Embryophyta</taxon>
        <taxon>Tracheophyta</taxon>
        <taxon>Spermatophyta</taxon>
        <taxon>Magnoliopsida</taxon>
        <taxon>Ranunculales</taxon>
        <taxon>Ranunculaceae</taxon>
        <taxon>Coptidoideae</taxon>
        <taxon>Coptis</taxon>
    </lineage>
</organism>
<reference evidence="2 3" key="1">
    <citation type="submission" date="2020-10" db="EMBL/GenBank/DDBJ databases">
        <title>The Coptis chinensis genome and diversification of protoberbering-type alkaloids.</title>
        <authorList>
            <person name="Wang B."/>
            <person name="Shu S."/>
            <person name="Song C."/>
            <person name="Liu Y."/>
        </authorList>
    </citation>
    <scope>NUCLEOTIDE SEQUENCE [LARGE SCALE GENOMIC DNA]</scope>
    <source>
        <strain evidence="2">HL-2020</strain>
        <tissue evidence="2">Leaf</tissue>
    </source>
</reference>
<evidence type="ECO:0000256" key="1">
    <source>
        <dbReference type="SAM" id="MobiDB-lite"/>
    </source>
</evidence>
<name>A0A835HYN8_9MAGN</name>
<sequence>MERRDNKTQTQASGICHRLFNFLIESILLRGLKRVTLGRPVDTRPLLSPVTGGSNNAIVPSGDSHVAPDKPRNEKSMHNLACEMPRKADSLVERATKLSNNLFPVVSIGSSVHVEKKDDEDFMEEFVKVPSPSPRTIPVQGSKKEVEHANISGRDEDQACLNGNDNKMTNSPKEHQHNNSDQNAPLQRGKEVVIPSGTVYQATRPKNVHVNDNASEKKIMDKKKGKNVVLMKDNLTLAIEPGKDVKVRGTTPVIPIISSAFNIDERSDELIRRTREALRNS</sequence>
<keyword evidence="3" id="KW-1185">Reference proteome</keyword>
<evidence type="ECO:0000313" key="3">
    <source>
        <dbReference type="Proteomes" id="UP000631114"/>
    </source>
</evidence>